<feature type="transmembrane region" description="Helical" evidence="6">
    <location>
        <begin position="239"/>
        <end position="261"/>
    </location>
</feature>
<feature type="transmembrane region" description="Helical" evidence="6">
    <location>
        <begin position="425"/>
        <end position="440"/>
    </location>
</feature>
<feature type="transmembrane region" description="Helical" evidence="6">
    <location>
        <begin position="109"/>
        <end position="128"/>
    </location>
</feature>
<keyword evidence="4 6" id="KW-1133">Transmembrane helix</keyword>
<feature type="transmembrane region" description="Helical" evidence="6">
    <location>
        <begin position="373"/>
        <end position="390"/>
    </location>
</feature>
<keyword evidence="8" id="KW-1185">Reference proteome</keyword>
<dbReference type="STRING" id="1679170.AC625_17140"/>
<dbReference type="AlphaFoldDB" id="A0A0K9GWH0"/>
<dbReference type="PATRIC" id="fig|1679170.3.peg.3899"/>
<feature type="transmembrane region" description="Helical" evidence="6">
    <location>
        <begin position="140"/>
        <end position="159"/>
    </location>
</feature>
<comment type="subcellular location">
    <subcellularLocation>
        <location evidence="1">Cell membrane</location>
        <topology evidence="1">Multi-pass membrane protein</topology>
    </subcellularLocation>
</comment>
<protein>
    <recommendedName>
        <fullName evidence="9">Polysaccharide biosynthesis protein C-terminal domain-containing protein</fullName>
    </recommendedName>
</protein>
<feature type="transmembrane region" description="Helical" evidence="6">
    <location>
        <begin position="208"/>
        <end position="224"/>
    </location>
</feature>
<name>A0A0K9GWH0_9BACI</name>
<gene>
    <name evidence="7" type="ORF">AC625_17140</name>
</gene>
<evidence type="ECO:0000256" key="6">
    <source>
        <dbReference type="SAM" id="Phobius"/>
    </source>
</evidence>
<dbReference type="Proteomes" id="UP000037146">
    <property type="component" value="Unassembled WGS sequence"/>
</dbReference>
<proteinExistence type="predicted"/>
<evidence type="ECO:0000256" key="2">
    <source>
        <dbReference type="ARBA" id="ARBA00022475"/>
    </source>
</evidence>
<comment type="caution">
    <text evidence="7">The sequence shown here is derived from an EMBL/GenBank/DDBJ whole genome shotgun (WGS) entry which is preliminary data.</text>
</comment>
<reference evidence="8" key="1">
    <citation type="submission" date="2015-07" db="EMBL/GenBank/DDBJ databases">
        <title>Genome sequencing project for genomic taxonomy and phylogenomics of Bacillus-like bacteria.</title>
        <authorList>
            <person name="Liu B."/>
            <person name="Wang J."/>
            <person name="Zhu Y."/>
            <person name="Liu G."/>
            <person name="Chen Q."/>
            <person name="Chen Z."/>
            <person name="Lan J."/>
            <person name="Che J."/>
            <person name="Ge C."/>
            <person name="Shi H."/>
            <person name="Pan Z."/>
            <person name="Liu X."/>
        </authorList>
    </citation>
    <scope>NUCLEOTIDE SEQUENCE [LARGE SCALE GENOMIC DNA]</scope>
    <source>
        <strain evidence="8">FJAT-27997</strain>
    </source>
</reference>
<feature type="transmembrane region" description="Helical" evidence="6">
    <location>
        <begin position="282"/>
        <end position="305"/>
    </location>
</feature>
<feature type="transmembrane region" description="Helical" evidence="6">
    <location>
        <begin position="311"/>
        <end position="333"/>
    </location>
</feature>
<evidence type="ECO:0000256" key="4">
    <source>
        <dbReference type="ARBA" id="ARBA00022989"/>
    </source>
</evidence>
<feature type="transmembrane region" description="Helical" evidence="6">
    <location>
        <begin position="345"/>
        <end position="367"/>
    </location>
</feature>
<dbReference type="PANTHER" id="PTHR30250">
    <property type="entry name" value="PST FAMILY PREDICTED COLANIC ACID TRANSPORTER"/>
    <property type="match status" value="1"/>
</dbReference>
<accession>A0A0K9GWH0</accession>
<feature type="transmembrane region" description="Helical" evidence="6">
    <location>
        <begin position="43"/>
        <end position="63"/>
    </location>
</feature>
<evidence type="ECO:0000256" key="5">
    <source>
        <dbReference type="ARBA" id="ARBA00023136"/>
    </source>
</evidence>
<dbReference type="RefSeq" id="WP_049682391.1">
    <property type="nucleotide sequence ID" value="NZ_LFZW01000001.1"/>
</dbReference>
<feature type="transmembrane region" description="Helical" evidence="6">
    <location>
        <begin position="12"/>
        <end position="31"/>
    </location>
</feature>
<evidence type="ECO:0000256" key="3">
    <source>
        <dbReference type="ARBA" id="ARBA00022692"/>
    </source>
</evidence>
<keyword evidence="2" id="KW-1003">Cell membrane</keyword>
<dbReference type="InterPro" id="IPR050833">
    <property type="entry name" value="Poly_Biosynth_Transport"/>
</dbReference>
<dbReference type="EMBL" id="LFZW01000001">
    <property type="protein sequence ID" value="KMY51039.1"/>
    <property type="molecule type" value="Genomic_DNA"/>
</dbReference>
<sequence>MQFKKDLLKVFNSNLINLLVGIITGFIVPAFLSLDEYASLKTFTLYLSYIGILHFGFIDGIYIKYGGKLETEIDKNRLKGEHKFLLLFQIIVTLLSLVIGIILQDGILVAFSIAILPINIQTLFKFLYQALGKFDIYSKIMILTPNLLLLLNLLIIFVLKINNFWPFILVNIITYYIVYIGLEIYFLIKYKNVTALIDFKDIWNHFKIGSFIMIGNLASMFFYASDRWFVKFFLTNKDFAFYSFAISMMVVINTLISSVTMTFYPYLARGKDEEKINLIKKYLLIIGALSSGGYFAFEFIVNMYLKKYIPSLEIIVILFAGFPAIIIINALYINLYKVKKQEKKYVCMVLKMCLVSVVINILAILIYNSTFSIALSTTISFYIWYFYSAKDFSNLKPNIKELVYLVLFFFTYFTCTLYLNWLFSFLIYFLVIFFFTYIFFEKESIILIRNIVKKKITN</sequence>
<evidence type="ECO:0000313" key="7">
    <source>
        <dbReference type="EMBL" id="KMY51039.1"/>
    </source>
</evidence>
<keyword evidence="3 6" id="KW-0812">Transmembrane</keyword>
<feature type="transmembrane region" description="Helical" evidence="6">
    <location>
        <begin position="165"/>
        <end position="188"/>
    </location>
</feature>
<evidence type="ECO:0000313" key="8">
    <source>
        <dbReference type="Proteomes" id="UP000037146"/>
    </source>
</evidence>
<dbReference type="OrthoDB" id="385011at2"/>
<organism evidence="7 8">
    <name type="scientific">Peribacillus loiseleuriae</name>
    <dbReference type="NCBI Taxonomy" id="1679170"/>
    <lineage>
        <taxon>Bacteria</taxon>
        <taxon>Bacillati</taxon>
        <taxon>Bacillota</taxon>
        <taxon>Bacilli</taxon>
        <taxon>Bacillales</taxon>
        <taxon>Bacillaceae</taxon>
        <taxon>Peribacillus</taxon>
    </lineage>
</organism>
<feature type="transmembrane region" description="Helical" evidence="6">
    <location>
        <begin position="402"/>
        <end position="419"/>
    </location>
</feature>
<feature type="transmembrane region" description="Helical" evidence="6">
    <location>
        <begin position="84"/>
        <end position="103"/>
    </location>
</feature>
<evidence type="ECO:0008006" key="9">
    <source>
        <dbReference type="Google" id="ProtNLM"/>
    </source>
</evidence>
<dbReference type="PANTHER" id="PTHR30250:SF11">
    <property type="entry name" value="O-ANTIGEN TRANSPORTER-RELATED"/>
    <property type="match status" value="1"/>
</dbReference>
<dbReference type="GO" id="GO:0005886">
    <property type="term" value="C:plasma membrane"/>
    <property type="evidence" value="ECO:0007669"/>
    <property type="project" value="UniProtKB-SubCell"/>
</dbReference>
<evidence type="ECO:0000256" key="1">
    <source>
        <dbReference type="ARBA" id="ARBA00004651"/>
    </source>
</evidence>
<keyword evidence="5 6" id="KW-0472">Membrane</keyword>